<dbReference type="OrthoDB" id="10016252at2759"/>
<dbReference type="InterPro" id="IPR036188">
    <property type="entry name" value="FAD/NAD-bd_sf"/>
</dbReference>
<dbReference type="Gene3D" id="3.30.9.10">
    <property type="entry name" value="D-Amino Acid Oxidase, subunit A, domain 2"/>
    <property type="match status" value="1"/>
</dbReference>
<dbReference type="Gene3D" id="3.50.50.60">
    <property type="entry name" value="FAD/NAD(P)-binding domain"/>
    <property type="match status" value="1"/>
</dbReference>
<keyword evidence="1" id="KW-0285">Flavoprotein</keyword>
<comment type="caution">
    <text evidence="6">The sequence shown here is derived from an EMBL/GenBank/DDBJ whole genome shotgun (WGS) entry which is preliminary data.</text>
</comment>
<dbReference type="EMBL" id="MU003765">
    <property type="protein sequence ID" value="KAF2726285.1"/>
    <property type="molecule type" value="Genomic_DNA"/>
</dbReference>
<sequence>MSSTQHTAVIVVGGGATGLFTAILLAQAGVSVVVLEVQTIHADIPRVISYMPQLEVEFRRAGLWDQLAEAAGNMSATGITFRSTSDTEKSAIYQVPHKPGAAGTLLLPQWKWIDVAVKRLRSLPHARLLMGHHLRGFDAPDPGEGPISVQVESWNGERQIHNFTCDYLIGADGGRSTVRKLSGIHFEGETLPQQLVATDMYYPGFEQAGWTGANFMVGPKHFGICSPIDSEGLWRVSFGVPEGSDITESIPMWYNNMLPLRERADCPKYTIANVGTYRAQQLCASAFCKDRVALVGDAAHLTNPYMGLGLASGFYDGASLADVLVKLLHGDATLSLLSEWAAARKEVYHKYVDPLSRAAFAAVQSSDVNTLKAQHPMIKMVEAVKAGKMKPGPLHLGTDVVRLQGLIDAR</sequence>
<dbReference type="PANTHER" id="PTHR43476">
    <property type="entry name" value="3-(3-HYDROXY-PHENYL)PROPIONATE/3-HYDROXYCINNAMIC ACID HYDROXYLASE"/>
    <property type="match status" value="1"/>
</dbReference>
<dbReference type="PRINTS" id="PR00420">
    <property type="entry name" value="RNGMNOXGNASE"/>
</dbReference>
<dbReference type="InterPro" id="IPR050631">
    <property type="entry name" value="PheA/TfdB_FAD_monoxygenase"/>
</dbReference>
<dbReference type="InterPro" id="IPR002938">
    <property type="entry name" value="FAD-bd"/>
</dbReference>
<evidence type="ECO:0000256" key="2">
    <source>
        <dbReference type="ARBA" id="ARBA00022827"/>
    </source>
</evidence>
<dbReference type="PANTHER" id="PTHR43476:SF4">
    <property type="entry name" value="BLR0106 PROTEIN"/>
    <property type="match status" value="1"/>
</dbReference>
<organism evidence="6 7">
    <name type="scientific">Polychaeton citri CBS 116435</name>
    <dbReference type="NCBI Taxonomy" id="1314669"/>
    <lineage>
        <taxon>Eukaryota</taxon>
        <taxon>Fungi</taxon>
        <taxon>Dikarya</taxon>
        <taxon>Ascomycota</taxon>
        <taxon>Pezizomycotina</taxon>
        <taxon>Dothideomycetes</taxon>
        <taxon>Dothideomycetidae</taxon>
        <taxon>Capnodiales</taxon>
        <taxon>Capnodiaceae</taxon>
        <taxon>Polychaeton</taxon>
    </lineage>
</organism>
<proteinExistence type="predicted"/>
<evidence type="ECO:0000313" key="6">
    <source>
        <dbReference type="EMBL" id="KAF2726285.1"/>
    </source>
</evidence>
<evidence type="ECO:0000256" key="3">
    <source>
        <dbReference type="ARBA" id="ARBA00023002"/>
    </source>
</evidence>
<evidence type="ECO:0000256" key="4">
    <source>
        <dbReference type="ARBA" id="ARBA00023027"/>
    </source>
</evidence>
<evidence type="ECO:0000256" key="1">
    <source>
        <dbReference type="ARBA" id="ARBA00022630"/>
    </source>
</evidence>
<dbReference type="GO" id="GO:0071949">
    <property type="term" value="F:FAD binding"/>
    <property type="evidence" value="ECO:0007669"/>
    <property type="project" value="InterPro"/>
</dbReference>
<keyword evidence="7" id="KW-1185">Reference proteome</keyword>
<name>A0A9P4UVK7_9PEZI</name>
<keyword evidence="4" id="KW-0520">NAD</keyword>
<keyword evidence="2" id="KW-0274">FAD</keyword>
<accession>A0A9P4UVK7</accession>
<dbReference type="SUPFAM" id="SSF51905">
    <property type="entry name" value="FAD/NAD(P)-binding domain"/>
    <property type="match status" value="1"/>
</dbReference>
<dbReference type="AlphaFoldDB" id="A0A9P4UVK7"/>
<dbReference type="Proteomes" id="UP000799441">
    <property type="component" value="Unassembled WGS sequence"/>
</dbReference>
<reference evidence="6" key="1">
    <citation type="journal article" date="2020" name="Stud. Mycol.">
        <title>101 Dothideomycetes genomes: a test case for predicting lifestyles and emergence of pathogens.</title>
        <authorList>
            <person name="Haridas S."/>
            <person name="Albert R."/>
            <person name="Binder M."/>
            <person name="Bloem J."/>
            <person name="Labutti K."/>
            <person name="Salamov A."/>
            <person name="Andreopoulos B."/>
            <person name="Baker S."/>
            <person name="Barry K."/>
            <person name="Bills G."/>
            <person name="Bluhm B."/>
            <person name="Cannon C."/>
            <person name="Castanera R."/>
            <person name="Culley D."/>
            <person name="Daum C."/>
            <person name="Ezra D."/>
            <person name="Gonzalez J."/>
            <person name="Henrissat B."/>
            <person name="Kuo A."/>
            <person name="Liang C."/>
            <person name="Lipzen A."/>
            <person name="Lutzoni F."/>
            <person name="Magnuson J."/>
            <person name="Mondo S."/>
            <person name="Nolan M."/>
            <person name="Ohm R."/>
            <person name="Pangilinan J."/>
            <person name="Park H.-J."/>
            <person name="Ramirez L."/>
            <person name="Alfaro M."/>
            <person name="Sun H."/>
            <person name="Tritt A."/>
            <person name="Yoshinaga Y."/>
            <person name="Zwiers L.-H."/>
            <person name="Turgeon B."/>
            <person name="Goodwin S."/>
            <person name="Spatafora J."/>
            <person name="Crous P."/>
            <person name="Grigoriev I."/>
        </authorList>
    </citation>
    <scope>NUCLEOTIDE SEQUENCE</scope>
    <source>
        <strain evidence="6">CBS 116435</strain>
    </source>
</reference>
<dbReference type="Pfam" id="PF01494">
    <property type="entry name" value="FAD_binding_3"/>
    <property type="match status" value="1"/>
</dbReference>
<keyword evidence="3" id="KW-0560">Oxidoreductase</keyword>
<evidence type="ECO:0000259" key="5">
    <source>
        <dbReference type="Pfam" id="PF01494"/>
    </source>
</evidence>
<dbReference type="GO" id="GO:0016491">
    <property type="term" value="F:oxidoreductase activity"/>
    <property type="evidence" value="ECO:0007669"/>
    <property type="project" value="UniProtKB-KW"/>
</dbReference>
<evidence type="ECO:0000313" key="7">
    <source>
        <dbReference type="Proteomes" id="UP000799441"/>
    </source>
</evidence>
<protein>
    <submittedName>
        <fullName evidence="6">FAD/NAD(P)-binding domain-containing protein</fullName>
    </submittedName>
</protein>
<feature type="domain" description="FAD-binding" evidence="5">
    <location>
        <begin position="7"/>
        <end position="353"/>
    </location>
</feature>
<gene>
    <name evidence="6" type="ORF">K431DRAFT_280317</name>
</gene>